<feature type="domain" description="Fibrillar collagen NC1" evidence="11">
    <location>
        <begin position="56"/>
        <end position="291"/>
    </location>
</feature>
<evidence type="ECO:0000256" key="10">
    <source>
        <dbReference type="SAM" id="MobiDB-lite"/>
    </source>
</evidence>
<evidence type="ECO:0000256" key="2">
    <source>
        <dbReference type="ARBA" id="ARBA00022525"/>
    </source>
</evidence>
<dbReference type="GO" id="GO:0046872">
    <property type="term" value="F:metal ion binding"/>
    <property type="evidence" value="ECO:0007669"/>
    <property type="project" value="UniProtKB-KW"/>
</dbReference>
<keyword evidence="3" id="KW-0272">Extracellular matrix</keyword>
<dbReference type="FunFam" id="2.60.120.1000:FF:000001">
    <property type="entry name" value="Collagen alpha-1 type I chain"/>
    <property type="match status" value="1"/>
</dbReference>
<dbReference type="GO" id="GO:0005581">
    <property type="term" value="C:collagen trimer"/>
    <property type="evidence" value="ECO:0007669"/>
    <property type="project" value="UniProtKB-KW"/>
</dbReference>
<proteinExistence type="predicted"/>
<dbReference type="SMART" id="SM00038">
    <property type="entry name" value="COLFI"/>
    <property type="match status" value="1"/>
</dbReference>
<evidence type="ECO:0000256" key="5">
    <source>
        <dbReference type="ARBA" id="ARBA00022737"/>
    </source>
</evidence>
<gene>
    <name evidence="12" type="ORF">F2P81_002291</name>
</gene>
<dbReference type="NCBIfam" id="NF040941">
    <property type="entry name" value="GGGWT_bact"/>
    <property type="match status" value="1"/>
</dbReference>
<keyword evidence="7" id="KW-0176">Collagen</keyword>
<feature type="compositionally biased region" description="Basic and acidic residues" evidence="10">
    <location>
        <begin position="305"/>
        <end position="314"/>
    </location>
</feature>
<evidence type="ECO:0000256" key="6">
    <source>
        <dbReference type="ARBA" id="ARBA00022837"/>
    </source>
</evidence>
<name>A0A6A4TUS9_SCOMX</name>
<evidence type="ECO:0000259" key="11">
    <source>
        <dbReference type="PROSITE" id="PS51461"/>
    </source>
</evidence>
<evidence type="ECO:0000256" key="3">
    <source>
        <dbReference type="ARBA" id="ARBA00022530"/>
    </source>
</evidence>
<evidence type="ECO:0000313" key="13">
    <source>
        <dbReference type="Proteomes" id="UP000438429"/>
    </source>
</evidence>
<dbReference type="Pfam" id="PF01410">
    <property type="entry name" value="COLFI"/>
    <property type="match status" value="1"/>
</dbReference>
<keyword evidence="4" id="KW-0479">Metal-binding</keyword>
<dbReference type="PROSITE" id="PS51461">
    <property type="entry name" value="NC1_FIB"/>
    <property type="match status" value="1"/>
</dbReference>
<dbReference type="EMBL" id="VEVO01000002">
    <property type="protein sequence ID" value="KAF0045762.1"/>
    <property type="molecule type" value="Genomic_DNA"/>
</dbReference>
<keyword evidence="9" id="KW-0379">Hydroxylation</keyword>
<sequence>MEDLMVAPEDYDGNGVMSEALEFVEDDGAADRPPPPEFNGDEALPNKKAALLRADTGVHATLKTLSGHLHNLHSPDGSKMNPAKTCQDIKQCYPQKKSGEYWLDPNQGSPKDAIRVFCNMENGETCISANPANIPSKAWWTESSPSASKPVWFGANMNGGTRFGYGNGEEQPNAVAVQMKLLQLLSKESHQNITYHCRNSVAYKDAKSSNLKKALVLRGSNGQELRAQGNNRLRYTVLEDGCSQSNGQWGKTVIEYRTQTSARLPVVDLAPMDIGKPDQEFGLDIGPVCFSSWEEPGPGGSGENNGRKLGEERGSSCWQDDAEDKSSGAPSHKWTLARCPGQQKLMFHKYSKHNSKFVSKKWLKLKRHLACCSKRFISYFGPVLLRHTTEIVARHSFVLSRRYARVFGQASSSLFKLTPNECASDPLTKDIITEEDRSAAESRADNHNACLCEVVAEQDSSPSLLHMNQKRINSLY</sequence>
<keyword evidence="8" id="KW-1015">Disulfide bond</keyword>
<dbReference type="GO" id="GO:0005201">
    <property type="term" value="F:extracellular matrix structural constituent"/>
    <property type="evidence" value="ECO:0007669"/>
    <property type="project" value="InterPro"/>
</dbReference>
<dbReference type="GO" id="GO:0005576">
    <property type="term" value="C:extracellular region"/>
    <property type="evidence" value="ECO:0007669"/>
    <property type="project" value="UniProtKB-SubCell"/>
</dbReference>
<organism evidence="12 13">
    <name type="scientific">Scophthalmus maximus</name>
    <name type="common">Turbot</name>
    <name type="synonym">Psetta maxima</name>
    <dbReference type="NCBI Taxonomy" id="52904"/>
    <lineage>
        <taxon>Eukaryota</taxon>
        <taxon>Metazoa</taxon>
        <taxon>Chordata</taxon>
        <taxon>Craniata</taxon>
        <taxon>Vertebrata</taxon>
        <taxon>Euteleostomi</taxon>
        <taxon>Actinopterygii</taxon>
        <taxon>Neopterygii</taxon>
        <taxon>Teleostei</taxon>
        <taxon>Neoteleostei</taxon>
        <taxon>Acanthomorphata</taxon>
        <taxon>Carangaria</taxon>
        <taxon>Pleuronectiformes</taxon>
        <taxon>Pleuronectoidei</taxon>
        <taxon>Scophthalmidae</taxon>
        <taxon>Scophthalmus</taxon>
    </lineage>
</organism>
<feature type="region of interest" description="Disordered" evidence="10">
    <location>
        <begin position="22"/>
        <end position="44"/>
    </location>
</feature>
<keyword evidence="6" id="KW-0106">Calcium</keyword>
<evidence type="ECO:0000256" key="4">
    <source>
        <dbReference type="ARBA" id="ARBA00022723"/>
    </source>
</evidence>
<reference evidence="12 13" key="1">
    <citation type="submission" date="2019-06" db="EMBL/GenBank/DDBJ databases">
        <title>Draft genomes of female and male turbot (Scophthalmus maximus).</title>
        <authorList>
            <person name="Xu H."/>
            <person name="Xu X.-W."/>
            <person name="Shao C."/>
            <person name="Chen S."/>
        </authorList>
    </citation>
    <scope>NUCLEOTIDE SEQUENCE [LARGE SCALE GENOMIC DNA]</scope>
    <source>
        <strain evidence="12">Ysfricsl-2016a</strain>
        <tissue evidence="12">Blood</tissue>
    </source>
</reference>
<comment type="subcellular location">
    <subcellularLocation>
        <location evidence="1">Secreted</location>
    </subcellularLocation>
</comment>
<accession>A0A6A4TUS9</accession>
<evidence type="ECO:0000256" key="1">
    <source>
        <dbReference type="ARBA" id="ARBA00004613"/>
    </source>
</evidence>
<protein>
    <recommendedName>
        <fullName evidence="11">Fibrillar collagen NC1 domain-containing protein</fullName>
    </recommendedName>
</protein>
<evidence type="ECO:0000256" key="7">
    <source>
        <dbReference type="ARBA" id="ARBA00023119"/>
    </source>
</evidence>
<evidence type="ECO:0000256" key="8">
    <source>
        <dbReference type="ARBA" id="ARBA00023157"/>
    </source>
</evidence>
<dbReference type="Gene3D" id="2.60.120.1000">
    <property type="match status" value="1"/>
</dbReference>
<evidence type="ECO:0000313" key="12">
    <source>
        <dbReference type="EMBL" id="KAF0045762.1"/>
    </source>
</evidence>
<feature type="region of interest" description="Disordered" evidence="10">
    <location>
        <begin position="296"/>
        <end position="333"/>
    </location>
</feature>
<evidence type="ECO:0000256" key="9">
    <source>
        <dbReference type="ARBA" id="ARBA00023278"/>
    </source>
</evidence>
<dbReference type="AlphaFoldDB" id="A0A6A4TUS9"/>
<keyword evidence="2" id="KW-0964">Secreted</keyword>
<dbReference type="InterPro" id="IPR000885">
    <property type="entry name" value="Fib_collagen_C"/>
</dbReference>
<dbReference type="Proteomes" id="UP000438429">
    <property type="component" value="Unassembled WGS sequence"/>
</dbReference>
<keyword evidence="5" id="KW-0677">Repeat</keyword>
<comment type="caution">
    <text evidence="12">The sequence shown here is derived from an EMBL/GenBank/DDBJ whole genome shotgun (WGS) entry which is preliminary data.</text>
</comment>